<feature type="non-terminal residue" evidence="1">
    <location>
        <position position="1"/>
    </location>
</feature>
<dbReference type="Proteomes" id="UP000327439">
    <property type="component" value="Chromosome D13"/>
</dbReference>
<accession>A0A5J5NLG5</accession>
<dbReference type="AlphaFoldDB" id="A0A5J5NLG5"/>
<keyword evidence="2" id="KW-1185">Reference proteome</keyword>
<proteinExistence type="predicted"/>
<evidence type="ECO:0000313" key="2">
    <source>
        <dbReference type="Proteomes" id="UP000327439"/>
    </source>
</evidence>
<evidence type="ECO:0000313" key="1">
    <source>
        <dbReference type="EMBL" id="KAB1994230.1"/>
    </source>
</evidence>
<gene>
    <name evidence="1" type="ORF">ES319_D13G085400v1</name>
</gene>
<protein>
    <submittedName>
        <fullName evidence="1">Uncharacterized protein</fullName>
    </submittedName>
</protein>
<dbReference type="OrthoDB" id="1434404at2759"/>
<dbReference type="Gene3D" id="2.40.70.10">
    <property type="entry name" value="Acid Proteases"/>
    <property type="match status" value="1"/>
</dbReference>
<dbReference type="EMBL" id="CM018227">
    <property type="protein sequence ID" value="KAB1994230.1"/>
    <property type="molecule type" value="Genomic_DNA"/>
</dbReference>
<dbReference type="PANTHER" id="PTHR33067:SF15">
    <property type="entry name" value="RNA-DIRECTED DNA POLYMERASE"/>
    <property type="match status" value="1"/>
</dbReference>
<sequence>IIIKLADRSNVYPTGVLEDFLVQVNEMVFPADFYVIDMEEEDSSNSNLNLLGRQFLKTSKIIINVHDGTLTME</sequence>
<organism evidence="1 2">
    <name type="scientific">Gossypium barbadense</name>
    <name type="common">Sea Island cotton</name>
    <name type="synonym">Hibiscus barbadensis</name>
    <dbReference type="NCBI Taxonomy" id="3634"/>
    <lineage>
        <taxon>Eukaryota</taxon>
        <taxon>Viridiplantae</taxon>
        <taxon>Streptophyta</taxon>
        <taxon>Embryophyta</taxon>
        <taxon>Tracheophyta</taxon>
        <taxon>Spermatophyta</taxon>
        <taxon>Magnoliopsida</taxon>
        <taxon>eudicotyledons</taxon>
        <taxon>Gunneridae</taxon>
        <taxon>Pentapetalae</taxon>
        <taxon>rosids</taxon>
        <taxon>malvids</taxon>
        <taxon>Malvales</taxon>
        <taxon>Malvaceae</taxon>
        <taxon>Malvoideae</taxon>
        <taxon>Gossypium</taxon>
    </lineage>
</organism>
<dbReference type="PANTHER" id="PTHR33067">
    <property type="entry name" value="RNA-DIRECTED DNA POLYMERASE-RELATED"/>
    <property type="match status" value="1"/>
</dbReference>
<dbReference type="InterPro" id="IPR021109">
    <property type="entry name" value="Peptidase_aspartic_dom_sf"/>
</dbReference>
<feature type="non-terminal residue" evidence="1">
    <location>
        <position position="73"/>
    </location>
</feature>
<name>A0A5J5NLG5_GOSBA</name>
<reference evidence="2" key="1">
    <citation type="journal article" date="2020" name="Nat. Genet.">
        <title>Genomic diversifications of five Gossypium allopolyploid species and their impact on cotton improvement.</title>
        <authorList>
            <person name="Chen Z.J."/>
            <person name="Sreedasyam A."/>
            <person name="Ando A."/>
            <person name="Song Q."/>
            <person name="De Santiago L.M."/>
            <person name="Hulse-Kemp A.M."/>
            <person name="Ding M."/>
            <person name="Ye W."/>
            <person name="Kirkbride R.C."/>
            <person name="Jenkins J."/>
            <person name="Plott C."/>
            <person name="Lovell J."/>
            <person name="Lin Y.M."/>
            <person name="Vaughn R."/>
            <person name="Liu B."/>
            <person name="Simpson S."/>
            <person name="Scheffler B.E."/>
            <person name="Wen L."/>
            <person name="Saski C.A."/>
            <person name="Grover C.E."/>
            <person name="Hu G."/>
            <person name="Conover J.L."/>
            <person name="Carlson J.W."/>
            <person name="Shu S."/>
            <person name="Boston L.B."/>
            <person name="Williams M."/>
            <person name="Peterson D.G."/>
            <person name="McGee K."/>
            <person name="Jones D.C."/>
            <person name="Wendel J.F."/>
            <person name="Stelly D.M."/>
            <person name="Grimwood J."/>
            <person name="Schmutz J."/>
        </authorList>
    </citation>
    <scope>NUCLEOTIDE SEQUENCE [LARGE SCALE GENOMIC DNA]</scope>
    <source>
        <strain evidence="2">cv. 3-79</strain>
    </source>
</reference>